<sequence length="171" mass="19854">MRLWQRAEDEGWPVVRRRQQWVVVVRTAMADGRRQQAPRRLGWLLRQRPATVTGRHGRKAALEDKGRWWLGREGSGEEYDRGHRQRGREKRNKGGRRRKRQPREEKAEGLATVKKGLAMVEAVEKRRTQRGSVRATTAGFDEEAREEGEEGAAGEAVEEGYGRWLMRSGRR</sequence>
<feature type="region of interest" description="Disordered" evidence="1">
    <location>
        <begin position="125"/>
        <end position="155"/>
    </location>
</feature>
<gene>
    <name evidence="2" type="ORF">B296_00020768</name>
</gene>
<comment type="caution">
    <text evidence="2">The sequence shown here is derived from an EMBL/GenBank/DDBJ whole genome shotgun (WGS) entry which is preliminary data.</text>
</comment>
<accession>A0A426ZUD3</accession>
<evidence type="ECO:0000313" key="3">
    <source>
        <dbReference type="Proteomes" id="UP000287651"/>
    </source>
</evidence>
<feature type="region of interest" description="Disordered" evidence="1">
    <location>
        <begin position="72"/>
        <end position="112"/>
    </location>
</feature>
<dbReference type="EMBL" id="AMZH03004990">
    <property type="protein sequence ID" value="RRT67579.1"/>
    <property type="molecule type" value="Genomic_DNA"/>
</dbReference>
<evidence type="ECO:0000256" key="1">
    <source>
        <dbReference type="SAM" id="MobiDB-lite"/>
    </source>
</evidence>
<dbReference type="AlphaFoldDB" id="A0A426ZUD3"/>
<dbReference type="Proteomes" id="UP000287651">
    <property type="component" value="Unassembled WGS sequence"/>
</dbReference>
<reference evidence="2 3" key="1">
    <citation type="journal article" date="2014" name="Agronomy (Basel)">
        <title>A Draft Genome Sequence for Ensete ventricosum, the Drought-Tolerant Tree Against Hunger.</title>
        <authorList>
            <person name="Harrison J."/>
            <person name="Moore K.A."/>
            <person name="Paszkiewicz K."/>
            <person name="Jones T."/>
            <person name="Grant M."/>
            <person name="Ambacheew D."/>
            <person name="Muzemil S."/>
            <person name="Studholme D.J."/>
        </authorList>
    </citation>
    <scope>NUCLEOTIDE SEQUENCE [LARGE SCALE GENOMIC DNA]</scope>
</reference>
<proteinExistence type="predicted"/>
<protein>
    <submittedName>
        <fullName evidence="2">Uncharacterized protein</fullName>
    </submittedName>
</protein>
<feature type="compositionally biased region" description="Basic residues" evidence="1">
    <location>
        <begin position="83"/>
        <end position="101"/>
    </location>
</feature>
<name>A0A426ZUD3_ENSVE</name>
<organism evidence="2 3">
    <name type="scientific">Ensete ventricosum</name>
    <name type="common">Abyssinian banana</name>
    <name type="synonym">Musa ensete</name>
    <dbReference type="NCBI Taxonomy" id="4639"/>
    <lineage>
        <taxon>Eukaryota</taxon>
        <taxon>Viridiplantae</taxon>
        <taxon>Streptophyta</taxon>
        <taxon>Embryophyta</taxon>
        <taxon>Tracheophyta</taxon>
        <taxon>Spermatophyta</taxon>
        <taxon>Magnoliopsida</taxon>
        <taxon>Liliopsida</taxon>
        <taxon>Zingiberales</taxon>
        <taxon>Musaceae</taxon>
        <taxon>Ensete</taxon>
    </lineage>
</organism>
<feature type="compositionally biased region" description="Acidic residues" evidence="1">
    <location>
        <begin position="140"/>
        <end position="155"/>
    </location>
</feature>
<evidence type="ECO:0000313" key="2">
    <source>
        <dbReference type="EMBL" id="RRT67579.1"/>
    </source>
</evidence>